<reference evidence="6" key="2">
    <citation type="journal article" date="2022" name="Microbiol. Resour. Announc.">
        <title>Whole-Genome Sequence of Entomortierella parvispora E1425, a Mucoromycotan Fungus Associated with Burkholderiaceae-Related Endosymbiotic Bacteria.</title>
        <authorList>
            <person name="Herlambang A."/>
            <person name="Guo Y."/>
            <person name="Takashima Y."/>
            <person name="Narisawa K."/>
            <person name="Ohta H."/>
            <person name="Nishizawa T."/>
        </authorList>
    </citation>
    <scope>NUCLEOTIDE SEQUENCE</scope>
    <source>
        <strain evidence="6">E1425</strain>
    </source>
</reference>
<evidence type="ECO:0000313" key="6">
    <source>
        <dbReference type="EMBL" id="GJJ70448.1"/>
    </source>
</evidence>
<dbReference type="GO" id="GO:0005739">
    <property type="term" value="C:mitochondrion"/>
    <property type="evidence" value="ECO:0007669"/>
    <property type="project" value="UniProtKB-SubCell"/>
</dbReference>
<comment type="similarity">
    <text evidence="1 4">Belongs to the GcvH family.</text>
</comment>
<keyword evidence="4" id="KW-0809">Transit peptide</keyword>
<dbReference type="EMBL" id="BQFW01000004">
    <property type="protein sequence ID" value="GJJ70448.1"/>
    <property type="molecule type" value="Genomic_DNA"/>
</dbReference>
<evidence type="ECO:0000256" key="1">
    <source>
        <dbReference type="ARBA" id="ARBA00009249"/>
    </source>
</evidence>
<protein>
    <recommendedName>
        <fullName evidence="4">Glycine cleavage system H protein</fullName>
    </recommendedName>
</protein>
<keyword evidence="2 3" id="KW-0450">Lipoyl</keyword>
<dbReference type="HAMAP" id="MF_00272">
    <property type="entry name" value="GcvH"/>
    <property type="match status" value="1"/>
</dbReference>
<dbReference type="Gene3D" id="2.40.50.100">
    <property type="match status" value="1"/>
</dbReference>
<dbReference type="InterPro" id="IPR002930">
    <property type="entry name" value="GCV_H"/>
</dbReference>
<dbReference type="NCBIfam" id="NF002270">
    <property type="entry name" value="PRK01202.1"/>
    <property type="match status" value="1"/>
</dbReference>
<dbReference type="AlphaFoldDB" id="A0A9P3LTX2"/>
<comment type="cofactor">
    <cofactor evidence="4">
        <name>(R)-lipoate</name>
        <dbReference type="ChEBI" id="CHEBI:83088"/>
    </cofactor>
    <text evidence="4">Binds 1 lipoyl cofactor covalently.</text>
</comment>
<feature type="modified residue" description="N6-lipoyllysine" evidence="3">
    <location>
        <position position="90"/>
    </location>
</feature>
<keyword evidence="4" id="KW-0496">Mitochondrion</keyword>
<dbReference type="InterPro" id="IPR011053">
    <property type="entry name" value="Single_hybrid_motif"/>
</dbReference>
<dbReference type="InterPro" id="IPR017453">
    <property type="entry name" value="GCV_H_sub"/>
</dbReference>
<dbReference type="SUPFAM" id="SSF51230">
    <property type="entry name" value="Single hybrid motif"/>
    <property type="match status" value="1"/>
</dbReference>
<evidence type="ECO:0000259" key="5">
    <source>
        <dbReference type="PROSITE" id="PS50968"/>
    </source>
</evidence>
<name>A0A9P3LTX2_9FUNG</name>
<feature type="domain" description="Lipoyl-binding" evidence="5">
    <location>
        <begin position="50"/>
        <end position="131"/>
    </location>
</feature>
<dbReference type="CDD" id="cd06848">
    <property type="entry name" value="GCS_H"/>
    <property type="match status" value="1"/>
</dbReference>
<dbReference type="PANTHER" id="PTHR11715:SF3">
    <property type="entry name" value="GLYCINE CLEAVAGE SYSTEM H PROTEIN-RELATED"/>
    <property type="match status" value="1"/>
</dbReference>
<dbReference type="InterPro" id="IPR000089">
    <property type="entry name" value="Biotin_lipoyl"/>
</dbReference>
<keyword evidence="7" id="KW-1185">Reference proteome</keyword>
<organism evidence="6 7">
    <name type="scientific">Entomortierella parvispora</name>
    <dbReference type="NCBI Taxonomy" id="205924"/>
    <lineage>
        <taxon>Eukaryota</taxon>
        <taxon>Fungi</taxon>
        <taxon>Fungi incertae sedis</taxon>
        <taxon>Mucoromycota</taxon>
        <taxon>Mortierellomycotina</taxon>
        <taxon>Mortierellomycetes</taxon>
        <taxon>Mortierellales</taxon>
        <taxon>Mortierellaceae</taxon>
        <taxon>Entomortierella</taxon>
    </lineage>
</organism>
<dbReference type="NCBIfam" id="TIGR00527">
    <property type="entry name" value="gcvH"/>
    <property type="match status" value="1"/>
</dbReference>
<proteinExistence type="inferred from homology"/>
<gene>
    <name evidence="6" type="ORF">EMPS_02797</name>
</gene>
<evidence type="ECO:0000256" key="4">
    <source>
        <dbReference type="RuleBase" id="RU364055"/>
    </source>
</evidence>
<dbReference type="InterPro" id="IPR033753">
    <property type="entry name" value="GCV_H/Fam206"/>
</dbReference>
<dbReference type="PROSITE" id="PS50968">
    <property type="entry name" value="BIOTINYL_LIPOYL"/>
    <property type="match status" value="1"/>
</dbReference>
<sequence length="155" mass="17023">MSLSAFSARLFPTMRQQAVARLAAPSSTFARFYTTKYTQEHEWVKIEDGVATVGITNHAQEALGEIVFVEAAELKDIEKGETIGSVESVKAASDIYAPITGTVIEVNQVLGDEPGLLNTACETDGWLCKIQVKDQSEFNELLSAEDYARFCEESH</sequence>
<comment type="function">
    <text evidence="4">The H protein shuttles the methylamine group of glycine from the P protein to the T protein.</text>
</comment>
<dbReference type="GO" id="GO:0009249">
    <property type="term" value="P:protein lipoylation"/>
    <property type="evidence" value="ECO:0007669"/>
    <property type="project" value="TreeGrafter"/>
</dbReference>
<dbReference type="GO" id="GO:0005960">
    <property type="term" value="C:glycine cleavage complex"/>
    <property type="evidence" value="ECO:0007669"/>
    <property type="project" value="UniProtKB-UniRule"/>
</dbReference>
<comment type="subunit">
    <text evidence="4">The glycine cleavage system is composed of four proteins: P, T, L and H.</text>
</comment>
<dbReference type="Pfam" id="PF01597">
    <property type="entry name" value="GCV_H"/>
    <property type="match status" value="1"/>
</dbReference>
<evidence type="ECO:0000256" key="3">
    <source>
        <dbReference type="PIRSR" id="PIRSR617453-50"/>
    </source>
</evidence>
<dbReference type="PANTHER" id="PTHR11715">
    <property type="entry name" value="GLYCINE CLEAVAGE SYSTEM H PROTEIN"/>
    <property type="match status" value="1"/>
</dbReference>
<comment type="subcellular location">
    <subcellularLocation>
        <location evidence="4">Mitochondrion</location>
    </subcellularLocation>
</comment>
<dbReference type="GO" id="GO:0019464">
    <property type="term" value="P:glycine decarboxylation via glycine cleavage system"/>
    <property type="evidence" value="ECO:0007669"/>
    <property type="project" value="UniProtKB-UniRule"/>
</dbReference>
<dbReference type="Proteomes" id="UP000827284">
    <property type="component" value="Unassembled WGS sequence"/>
</dbReference>
<evidence type="ECO:0000313" key="7">
    <source>
        <dbReference type="Proteomes" id="UP000827284"/>
    </source>
</evidence>
<evidence type="ECO:0000256" key="2">
    <source>
        <dbReference type="ARBA" id="ARBA00022823"/>
    </source>
</evidence>
<comment type="caution">
    <text evidence="6">The sequence shown here is derived from an EMBL/GenBank/DDBJ whole genome shotgun (WGS) entry which is preliminary data.</text>
</comment>
<accession>A0A9P3LTX2</accession>
<reference evidence="6" key="1">
    <citation type="submission" date="2021-11" db="EMBL/GenBank/DDBJ databases">
        <authorList>
            <person name="Herlambang A."/>
            <person name="Guo Y."/>
            <person name="Takashima Y."/>
            <person name="Nishizawa T."/>
        </authorList>
    </citation>
    <scope>NUCLEOTIDE SEQUENCE</scope>
    <source>
        <strain evidence="6">E1425</strain>
    </source>
</reference>
<dbReference type="OrthoDB" id="10264154at2759"/>